<organism evidence="1 2">
    <name type="scientific">Ensete ventricosum</name>
    <name type="common">Abyssinian banana</name>
    <name type="synonym">Musa ensete</name>
    <dbReference type="NCBI Taxonomy" id="4639"/>
    <lineage>
        <taxon>Eukaryota</taxon>
        <taxon>Viridiplantae</taxon>
        <taxon>Streptophyta</taxon>
        <taxon>Embryophyta</taxon>
        <taxon>Tracheophyta</taxon>
        <taxon>Spermatophyta</taxon>
        <taxon>Magnoliopsida</taxon>
        <taxon>Liliopsida</taxon>
        <taxon>Zingiberales</taxon>
        <taxon>Musaceae</taxon>
        <taxon>Ensete</taxon>
    </lineage>
</organism>
<name>A0A427AA76_ENSVE</name>
<reference evidence="1 2" key="1">
    <citation type="journal article" date="2014" name="Agronomy (Basel)">
        <title>A Draft Genome Sequence for Ensete ventricosum, the Drought-Tolerant Tree Against Hunger.</title>
        <authorList>
            <person name="Harrison J."/>
            <person name="Moore K.A."/>
            <person name="Paszkiewicz K."/>
            <person name="Jones T."/>
            <person name="Grant M."/>
            <person name="Ambacheew D."/>
            <person name="Muzemil S."/>
            <person name="Studholme D.J."/>
        </authorList>
    </citation>
    <scope>NUCLEOTIDE SEQUENCE [LARGE SCALE GENOMIC DNA]</scope>
</reference>
<dbReference type="Proteomes" id="UP000287651">
    <property type="component" value="Unassembled WGS sequence"/>
</dbReference>
<gene>
    <name evidence="1" type="ORF">B296_00003216</name>
</gene>
<evidence type="ECO:0000313" key="1">
    <source>
        <dbReference type="EMBL" id="RRT73124.1"/>
    </source>
</evidence>
<accession>A0A427AA76</accession>
<comment type="caution">
    <text evidence="1">The sequence shown here is derived from an EMBL/GenBank/DDBJ whole genome shotgun (WGS) entry which is preliminary data.</text>
</comment>
<protein>
    <submittedName>
        <fullName evidence="1">Uncharacterized protein</fullName>
    </submittedName>
</protein>
<dbReference type="AlphaFoldDB" id="A0A427AA76"/>
<proteinExistence type="predicted"/>
<sequence>MRIYVRMRSQNHPPDYASGESCINYPAWRQRELEKMTPDALLELSASDYHCWHPFFSDLRCRHLESFPIFCSSNSGLLSALAPQASLGNLEVLLPRIFRHLGLRTVFDAFSQRYCHGIAHFYALRKAWRLDLAFRRYFQILV</sequence>
<dbReference type="EMBL" id="AMZH03003187">
    <property type="protein sequence ID" value="RRT73124.1"/>
    <property type="molecule type" value="Genomic_DNA"/>
</dbReference>
<evidence type="ECO:0000313" key="2">
    <source>
        <dbReference type="Proteomes" id="UP000287651"/>
    </source>
</evidence>